<keyword evidence="1" id="KW-0732">Signal</keyword>
<dbReference type="Pfam" id="PF14467">
    <property type="entry name" value="DUF4426"/>
    <property type="match status" value="1"/>
</dbReference>
<dbReference type="EMBL" id="SHMF01000006">
    <property type="protein sequence ID" value="TAA31845.1"/>
    <property type="molecule type" value="Genomic_DNA"/>
</dbReference>
<dbReference type="PROSITE" id="PS51257">
    <property type="entry name" value="PROKAR_LIPOPROTEIN"/>
    <property type="match status" value="1"/>
</dbReference>
<evidence type="ECO:0000313" key="6">
    <source>
        <dbReference type="Proteomes" id="UP000291286"/>
    </source>
</evidence>
<evidence type="ECO:0000259" key="2">
    <source>
        <dbReference type="Pfam" id="PF14467"/>
    </source>
</evidence>
<comment type="caution">
    <text evidence="4">The sequence shown here is derived from an EMBL/GenBank/DDBJ whole genome shotgun (WGS) entry which is preliminary data.</text>
</comment>
<gene>
    <name evidence="5" type="ORF">EA656_18660</name>
    <name evidence="3" type="ORF">EA658_11080</name>
    <name evidence="4" type="ORF">EA661_07225</name>
</gene>
<dbReference type="InterPro" id="IPR025218">
    <property type="entry name" value="DUF4426"/>
</dbReference>
<dbReference type="EMBL" id="SHMB01000002">
    <property type="protein sequence ID" value="TAA31354.1"/>
    <property type="molecule type" value="Genomic_DNA"/>
</dbReference>
<evidence type="ECO:0000313" key="7">
    <source>
        <dbReference type="Proteomes" id="UP000292087"/>
    </source>
</evidence>
<evidence type="ECO:0000313" key="5">
    <source>
        <dbReference type="EMBL" id="TAA31845.1"/>
    </source>
</evidence>
<evidence type="ECO:0000313" key="4">
    <source>
        <dbReference type="EMBL" id="TAA31354.1"/>
    </source>
</evidence>
<dbReference type="RefSeq" id="WP_130517179.1">
    <property type="nucleotide sequence ID" value="NZ_SHLZ01000007.1"/>
</dbReference>
<dbReference type="AlphaFoldDB" id="A0A4Q8LLE2"/>
<evidence type="ECO:0000256" key="1">
    <source>
        <dbReference type="SAM" id="SignalP"/>
    </source>
</evidence>
<dbReference type="Proteomes" id="UP000292087">
    <property type="component" value="Unassembled WGS sequence"/>
</dbReference>
<keyword evidence="8" id="KW-1185">Reference proteome</keyword>
<evidence type="ECO:0000313" key="8">
    <source>
        <dbReference type="Proteomes" id="UP000293089"/>
    </source>
</evidence>
<dbReference type="Gene3D" id="2.60.40.3340">
    <property type="entry name" value="Domain of unknown function DUF4426"/>
    <property type="match status" value="1"/>
</dbReference>
<accession>A0A4Q8LLE2</accession>
<feature type="chain" id="PRO_5044608325" evidence="1">
    <location>
        <begin position="21"/>
        <end position="156"/>
    </location>
</feature>
<dbReference type="Proteomes" id="UP000291286">
    <property type="component" value="Unassembled WGS sequence"/>
</dbReference>
<feature type="domain" description="DUF4426" evidence="2">
    <location>
        <begin position="42"/>
        <end position="156"/>
    </location>
</feature>
<name>A0A4Q8LLE2_9GAMM</name>
<dbReference type="Proteomes" id="UP000293089">
    <property type="component" value="Unassembled WGS sequence"/>
</dbReference>
<organism evidence="4 6">
    <name type="scientific">Pseudoxanthomonas winnipegensis</name>
    <dbReference type="NCBI Taxonomy" id="2480810"/>
    <lineage>
        <taxon>Bacteria</taxon>
        <taxon>Pseudomonadati</taxon>
        <taxon>Pseudomonadota</taxon>
        <taxon>Gammaproteobacteria</taxon>
        <taxon>Lysobacterales</taxon>
        <taxon>Lysobacteraceae</taxon>
        <taxon>Pseudoxanthomonas</taxon>
    </lineage>
</organism>
<evidence type="ECO:0000313" key="3">
    <source>
        <dbReference type="EMBL" id="TAA19395.1"/>
    </source>
</evidence>
<proteinExistence type="predicted"/>
<reference evidence="6 7" key="1">
    <citation type="submission" date="2019-02" db="EMBL/GenBank/DDBJ databases">
        <title>WGS of Pseudoxanthomonas species novum from clinical isolates.</title>
        <authorList>
            <person name="Bernier A.-M."/>
            <person name="Bernard K."/>
            <person name="Vachon A."/>
        </authorList>
    </citation>
    <scope>NUCLEOTIDE SEQUENCE [LARGE SCALE GENOMIC DNA]</scope>
    <source>
        <strain evidence="8">NML 170316</strain>
        <strain evidence="5 7">NML140781</strain>
        <strain evidence="3">NML170316</strain>
        <strain evidence="4 6">NML171202</strain>
    </source>
</reference>
<dbReference type="EMBL" id="SHME01000003">
    <property type="protein sequence ID" value="TAA19395.1"/>
    <property type="molecule type" value="Genomic_DNA"/>
</dbReference>
<sequence>MPARLPSRLVLPLASLLALAACSGGQAPQRVQPVAPVDSVRTLGALQVRYNALPSLALPESAAQAYGLDRGAGRALVIVALRQRQGDDEVPVQGSVRGVAVDLSGRRQQITFKPVRTGDAVDQVGSVEISPRDTLRFELDVASDIGGGPLRFERSF</sequence>
<feature type="signal peptide" evidence="1">
    <location>
        <begin position="1"/>
        <end position="20"/>
    </location>
</feature>
<protein>
    <submittedName>
        <fullName evidence="4">DUF4426 domain-containing protein</fullName>
    </submittedName>
</protein>
<accession>A0A4Q8LMK2</accession>